<dbReference type="Proteomes" id="UP000521676">
    <property type="component" value="Unassembled WGS sequence"/>
</dbReference>
<evidence type="ECO:0000313" key="3">
    <source>
        <dbReference type="EMBL" id="NWJ49197.1"/>
    </source>
</evidence>
<dbReference type="EMBL" id="CP128400">
    <property type="protein sequence ID" value="WJW68911.1"/>
    <property type="molecule type" value="Genomic_DNA"/>
</dbReference>
<organism evidence="3 5">
    <name type="scientific">Candidatus Chlorohelix allophototropha</name>
    <dbReference type="NCBI Taxonomy" id="3003348"/>
    <lineage>
        <taxon>Bacteria</taxon>
        <taxon>Bacillati</taxon>
        <taxon>Chloroflexota</taxon>
        <taxon>Chloroflexia</taxon>
        <taxon>Candidatus Chloroheliales</taxon>
        <taxon>Candidatus Chloroheliaceae</taxon>
        <taxon>Candidatus Chlorohelix</taxon>
    </lineage>
</organism>
<dbReference type="EMBL" id="JACATZ010000003">
    <property type="protein sequence ID" value="NWJ48982.1"/>
    <property type="molecule type" value="Genomic_DNA"/>
</dbReference>
<dbReference type="SUPFAM" id="SSF55729">
    <property type="entry name" value="Acyl-CoA N-acyltransferases (Nat)"/>
    <property type="match status" value="1"/>
</dbReference>
<dbReference type="CDD" id="cd04301">
    <property type="entry name" value="NAT_SF"/>
    <property type="match status" value="1"/>
</dbReference>
<dbReference type="RefSeq" id="WP_341470816.1">
    <property type="nucleotide sequence ID" value="NZ_CP128400.1"/>
</dbReference>
<dbReference type="EMBL" id="JACATZ010000025">
    <property type="protein sequence ID" value="NWJ49197.1"/>
    <property type="molecule type" value="Genomic_DNA"/>
</dbReference>
<gene>
    <name evidence="2" type="ORF">HXX08_24235</name>
    <name evidence="3" type="ORF">HXX08_25350</name>
    <name evidence="4" type="ORF">OZ401_004533</name>
</gene>
<dbReference type="GO" id="GO:0016747">
    <property type="term" value="F:acyltransferase activity, transferring groups other than amino-acyl groups"/>
    <property type="evidence" value="ECO:0007669"/>
    <property type="project" value="InterPro"/>
</dbReference>
<evidence type="ECO:0000313" key="5">
    <source>
        <dbReference type="Proteomes" id="UP000521676"/>
    </source>
</evidence>
<sequence>MLKSYKPETLQLTQVDKAATLLAKAFSNDPAMAYAVSDEASRVSRLIPFFKVSLLYGMVCGTVQATPDVQGVAIWFSPHPKKLALADSLKSGLLAQGLKSVFRLKMREIQRFVTMEIYTQEMRRRFAPEPHWYLQILGIDPTLHGRGHARALLQPMLDKATSEGYACYLETMKETNVAIYQKLGFRLAGKGIVPKGGPDVWFMVADA</sequence>
<accession>A0A8T7MAM9</accession>
<dbReference type="PROSITE" id="PS51186">
    <property type="entry name" value="GNAT"/>
    <property type="match status" value="1"/>
</dbReference>
<evidence type="ECO:0000259" key="1">
    <source>
        <dbReference type="PROSITE" id="PS51186"/>
    </source>
</evidence>
<protein>
    <submittedName>
        <fullName evidence="3">GNAT family N-acetyltransferase</fullName>
    </submittedName>
</protein>
<accession>A0A8T7MAP1</accession>
<dbReference type="AlphaFoldDB" id="A0A8T7MAM9"/>
<feature type="domain" description="N-acetyltransferase" evidence="1">
    <location>
        <begin position="125"/>
        <end position="207"/>
    </location>
</feature>
<dbReference type="InterPro" id="IPR000182">
    <property type="entry name" value="GNAT_dom"/>
</dbReference>
<dbReference type="Proteomes" id="UP001431572">
    <property type="component" value="Chromosome 2"/>
</dbReference>
<evidence type="ECO:0000313" key="4">
    <source>
        <dbReference type="EMBL" id="WJW68911.1"/>
    </source>
</evidence>
<dbReference type="InterPro" id="IPR052523">
    <property type="entry name" value="Trichothecene_AcTrans"/>
</dbReference>
<dbReference type="PANTHER" id="PTHR42791:SF1">
    <property type="entry name" value="N-ACETYLTRANSFERASE DOMAIN-CONTAINING PROTEIN"/>
    <property type="match status" value="1"/>
</dbReference>
<evidence type="ECO:0000313" key="2">
    <source>
        <dbReference type="EMBL" id="NWJ48982.1"/>
    </source>
</evidence>
<dbReference type="InterPro" id="IPR016181">
    <property type="entry name" value="Acyl_CoA_acyltransferase"/>
</dbReference>
<proteinExistence type="predicted"/>
<evidence type="ECO:0000313" key="6">
    <source>
        <dbReference type="Proteomes" id="UP001431572"/>
    </source>
</evidence>
<dbReference type="Pfam" id="PF00583">
    <property type="entry name" value="Acetyltransf_1"/>
    <property type="match status" value="1"/>
</dbReference>
<dbReference type="PANTHER" id="PTHR42791">
    <property type="entry name" value="GNAT FAMILY ACETYLTRANSFERASE"/>
    <property type="match status" value="1"/>
</dbReference>
<name>A0A8T7MAM9_9CHLR</name>
<keyword evidence="6" id="KW-1185">Reference proteome</keyword>
<dbReference type="Gene3D" id="3.40.630.30">
    <property type="match status" value="1"/>
</dbReference>
<reference evidence="3 5" key="1">
    <citation type="submission" date="2020-06" db="EMBL/GenBank/DDBJ databases">
        <title>Anoxygenic phototrophic Chloroflexota member uses a Type I reaction center.</title>
        <authorList>
            <person name="Tsuji J.M."/>
            <person name="Shaw N.A."/>
            <person name="Nagashima S."/>
            <person name="Venkiteswaran J."/>
            <person name="Schiff S.L."/>
            <person name="Hanada S."/>
            <person name="Tank M."/>
            <person name="Neufeld J.D."/>
        </authorList>
    </citation>
    <scope>NUCLEOTIDE SEQUENCE [LARGE SCALE GENOMIC DNA]</scope>
    <source>
        <strain evidence="3">L227-S17</strain>
    </source>
</reference>
<reference evidence="4" key="2">
    <citation type="journal article" date="2024" name="Nature">
        <title>Anoxygenic phototroph of the Chloroflexota uses a type I reaction centre.</title>
        <authorList>
            <person name="Tsuji J.M."/>
            <person name="Shaw N.A."/>
            <person name="Nagashima S."/>
            <person name="Venkiteswaran J.J."/>
            <person name="Schiff S.L."/>
            <person name="Watanabe T."/>
            <person name="Fukui M."/>
            <person name="Hanada S."/>
            <person name="Tank M."/>
            <person name="Neufeld J.D."/>
        </authorList>
    </citation>
    <scope>NUCLEOTIDE SEQUENCE</scope>
    <source>
        <strain evidence="4">L227-S17</strain>
    </source>
</reference>